<keyword evidence="4 13" id="KW-0645">Protease</keyword>
<evidence type="ECO:0000256" key="5">
    <source>
        <dbReference type="ARBA" id="ARBA00022692"/>
    </source>
</evidence>
<comment type="cofactor">
    <cofactor evidence="1 11">
        <name>Zn(2+)</name>
        <dbReference type="ChEBI" id="CHEBI:29105"/>
    </cofactor>
</comment>
<evidence type="ECO:0000256" key="7">
    <source>
        <dbReference type="ARBA" id="ARBA00022833"/>
    </source>
</evidence>
<evidence type="ECO:0000256" key="2">
    <source>
        <dbReference type="ARBA" id="ARBA00004141"/>
    </source>
</evidence>
<protein>
    <recommendedName>
        <fullName evidence="11">Zinc metalloprotease</fullName>
        <ecNumber evidence="11">3.4.24.-</ecNumber>
    </recommendedName>
</protein>
<comment type="similarity">
    <text evidence="3 11">Belongs to the peptidase M50B family.</text>
</comment>
<dbReference type="SUPFAM" id="SSF50156">
    <property type="entry name" value="PDZ domain-like"/>
    <property type="match status" value="1"/>
</dbReference>
<dbReference type="InterPro" id="IPR004387">
    <property type="entry name" value="Pept_M50_Zn"/>
</dbReference>
<keyword evidence="9 11" id="KW-0482">Metalloprotease</keyword>
<dbReference type="EMBL" id="VXPY01000035">
    <property type="protein sequence ID" value="MYD89752.1"/>
    <property type="molecule type" value="Genomic_DNA"/>
</dbReference>
<dbReference type="AlphaFoldDB" id="A0A6B1DSU8"/>
<keyword evidence="8 11" id="KW-1133">Transmembrane helix</keyword>
<keyword evidence="5 11" id="KW-0812">Transmembrane</keyword>
<evidence type="ECO:0000256" key="6">
    <source>
        <dbReference type="ARBA" id="ARBA00022801"/>
    </source>
</evidence>
<comment type="caution">
    <text evidence="13">The sequence shown here is derived from an EMBL/GenBank/DDBJ whole genome shotgun (WGS) entry which is preliminary data.</text>
</comment>
<dbReference type="Pfam" id="PF02163">
    <property type="entry name" value="Peptidase_M50"/>
    <property type="match status" value="1"/>
</dbReference>
<sequence>MILRLVGFFAILGFLIFIHELGHYLAARLAGVKVEEFGMGYPPRLAKLFRFQGTDFTLNWIPYGGFARLKGTDDGDRAPDAFDAASPLNRAFILLAGVGMNLVVAIVCFAVTYRAGVPVSAGLPELTEIGRGSVAETLSLEEGDIVLTVDGAAASVPMLTEWVGINGLRSAPVGSMEATGQVTVMNNGALKQLPLTGDIGLKDLLDGSRYRPVLSTMITAVEDASPAEGSGLEVGDRIYSLAAEPVSLFGNSLIERTQAHAGREVSIEVLRGGTEWVSARIIPRMDPPDGQGPLGITVSTTSRIGYVRSVRAALLGLTDTLGYVWATLRLPAEMIRDRESDVSGSLVGPVGIASMVGDAIEATTRTGLWLPVLRLTGALSAALAVVNLLPLPALDGGRLLFVVIEVVRRRPVHPERARVVHFVGMALLLVLMVALTVQDVTDPQQPIDWYGLLGN</sequence>
<dbReference type="InterPro" id="IPR008915">
    <property type="entry name" value="Peptidase_M50"/>
</dbReference>
<dbReference type="Gene3D" id="2.30.42.10">
    <property type="match status" value="1"/>
</dbReference>
<reference evidence="13" key="1">
    <citation type="submission" date="2019-09" db="EMBL/GenBank/DDBJ databases">
        <title>Characterisation of the sponge microbiome using genome-centric metagenomics.</title>
        <authorList>
            <person name="Engelberts J.P."/>
            <person name="Robbins S.J."/>
            <person name="De Goeij J.M."/>
            <person name="Aranda M."/>
            <person name="Bell S.C."/>
            <person name="Webster N.S."/>
        </authorList>
    </citation>
    <scope>NUCLEOTIDE SEQUENCE</scope>
    <source>
        <strain evidence="13">SB0662_bin_9</strain>
    </source>
</reference>
<evidence type="ECO:0000256" key="9">
    <source>
        <dbReference type="ARBA" id="ARBA00023049"/>
    </source>
</evidence>
<keyword evidence="7 11" id="KW-0862">Zinc</keyword>
<dbReference type="InterPro" id="IPR036034">
    <property type="entry name" value="PDZ_sf"/>
</dbReference>
<evidence type="ECO:0000259" key="12">
    <source>
        <dbReference type="Pfam" id="PF02163"/>
    </source>
</evidence>
<evidence type="ECO:0000256" key="10">
    <source>
        <dbReference type="ARBA" id="ARBA00023136"/>
    </source>
</evidence>
<accession>A0A6B1DSU8</accession>
<keyword evidence="10 11" id="KW-0472">Membrane</keyword>
<feature type="transmembrane region" description="Helical" evidence="11">
    <location>
        <begin position="419"/>
        <end position="437"/>
    </location>
</feature>
<feature type="domain" description="Peptidase M50" evidence="12">
    <location>
        <begin position="8"/>
        <end position="431"/>
    </location>
</feature>
<evidence type="ECO:0000256" key="1">
    <source>
        <dbReference type="ARBA" id="ARBA00001947"/>
    </source>
</evidence>
<feature type="transmembrane region" description="Helical" evidence="11">
    <location>
        <begin position="91"/>
        <end position="113"/>
    </location>
</feature>
<dbReference type="PANTHER" id="PTHR42837:SF2">
    <property type="entry name" value="MEMBRANE METALLOPROTEASE ARASP2, CHLOROPLASTIC-RELATED"/>
    <property type="match status" value="1"/>
</dbReference>
<dbReference type="GO" id="GO:0046872">
    <property type="term" value="F:metal ion binding"/>
    <property type="evidence" value="ECO:0007669"/>
    <property type="project" value="UniProtKB-KW"/>
</dbReference>
<keyword evidence="6 11" id="KW-0378">Hydrolase</keyword>
<dbReference type="CDD" id="cd06163">
    <property type="entry name" value="S2P-M50_PDZ_RseP-like"/>
    <property type="match status" value="1"/>
</dbReference>
<evidence type="ECO:0000256" key="8">
    <source>
        <dbReference type="ARBA" id="ARBA00022989"/>
    </source>
</evidence>
<dbReference type="EC" id="3.4.24.-" evidence="11"/>
<dbReference type="NCBIfam" id="TIGR00054">
    <property type="entry name" value="RIP metalloprotease RseP"/>
    <property type="match status" value="1"/>
</dbReference>
<dbReference type="GO" id="GO:0004222">
    <property type="term" value="F:metalloendopeptidase activity"/>
    <property type="evidence" value="ECO:0007669"/>
    <property type="project" value="InterPro"/>
</dbReference>
<dbReference type="GO" id="GO:0006508">
    <property type="term" value="P:proteolysis"/>
    <property type="evidence" value="ECO:0007669"/>
    <property type="project" value="UniProtKB-KW"/>
</dbReference>
<dbReference type="PANTHER" id="PTHR42837">
    <property type="entry name" value="REGULATOR OF SIGMA-E PROTEASE RSEP"/>
    <property type="match status" value="1"/>
</dbReference>
<organism evidence="13">
    <name type="scientific">Caldilineaceae bacterium SB0662_bin_9</name>
    <dbReference type="NCBI Taxonomy" id="2605258"/>
    <lineage>
        <taxon>Bacteria</taxon>
        <taxon>Bacillati</taxon>
        <taxon>Chloroflexota</taxon>
        <taxon>Caldilineae</taxon>
        <taxon>Caldilineales</taxon>
        <taxon>Caldilineaceae</taxon>
    </lineage>
</organism>
<evidence type="ECO:0000256" key="4">
    <source>
        <dbReference type="ARBA" id="ARBA00022670"/>
    </source>
</evidence>
<dbReference type="GO" id="GO:0016020">
    <property type="term" value="C:membrane"/>
    <property type="evidence" value="ECO:0007669"/>
    <property type="project" value="UniProtKB-SubCell"/>
</dbReference>
<gene>
    <name evidence="13" type="primary">rseP</name>
    <name evidence="13" type="ORF">F4Y08_05345</name>
</gene>
<name>A0A6B1DSU8_9CHLR</name>
<comment type="subcellular location">
    <subcellularLocation>
        <location evidence="2">Membrane</location>
        <topology evidence="2">Multi-pass membrane protein</topology>
    </subcellularLocation>
</comment>
<evidence type="ECO:0000256" key="11">
    <source>
        <dbReference type="RuleBase" id="RU362031"/>
    </source>
</evidence>
<evidence type="ECO:0000313" key="13">
    <source>
        <dbReference type="EMBL" id="MYD89752.1"/>
    </source>
</evidence>
<proteinExistence type="inferred from homology"/>
<keyword evidence="11" id="KW-0479">Metal-binding</keyword>
<evidence type="ECO:0000256" key="3">
    <source>
        <dbReference type="ARBA" id="ARBA00007931"/>
    </source>
</evidence>